<dbReference type="EMBL" id="CP067393">
    <property type="protein sequence ID" value="QQP84771.1"/>
    <property type="molecule type" value="Genomic_DNA"/>
</dbReference>
<sequence length="1160" mass="128251">MATYYNPGTPFRRGSRFSVARNDPLGTRGVRPHKGDDWPAPAGTPIPAAADGEVIHLGFDRNGYGNYIVLEHHNNGSIVHTLYAHMQTRSPLAKGTHVTKNSSVGPVGTTGGSTGNHLHFEIRTGGTAGAPLSGTPVDPATYDISGLIDPNNTGNGNEKKNTAINSSLKFPVAQLDGKEYTADELYGLLADEDSGYYLLSANRLWHGGVHFTNKKFPQCVNDVPIRAIADGKVVAYRLNDVHEYVEQTISVTGETLAEPIKHRYSTGFCLIKHEYEIKKSEAQKVQEAEAKKQQEVQQRVQQTASQLNGQQITIKGGSRNRYSVTDGKVGANNDKYAGGTRLNIINVSETLHGDYYYAKVQQENITEEFFIALLDKEGNPLKSGGNPFFDMPQAATPNTPTQPATAQTTNNNQPSNTDGDKAKKNTDSYKLTFYSLYMHLSAYEDYLPKKGEKKQVQKQIFTIKATNLNVREKFRGEGGQAIGYISDGATIEAEINADTLKTTGNITDLKATIKSGSVTKGSTTVKQVGDVIWVPIRSGNNRYIVEALPQLPTPPKEKTRPNYWQGTVTAGVSPASKDQQNASGLEIYASKADLEKRVNRIAVLNANASNKFTYESDKVELIQSTDGKPSVLLAECKPAAGAQFSYAKGEPVAIPSVFWTTVDTGKSIIIEKLEPKQFNSVIKCDIDIKAGDALGYMGLYETPTQTGEQKSKRQVHVEVFISDEKDVNVLLNNPLKLTDGKQYIRLPKGTGLFDKPIPQSPATANATGTQPATTTPQASPAASYTLTRDHVFAIDKLTLEKDPDGKEWYVIAAEKHSGRVQKTATSPEVVNQYEWTKLGFQVVKETNSNSDGYLDLDKMPQIFKDIHTQIDTNKDGKIDESELQTALKDSDLRDQWCKFIAYHPTEWRVDTSSLIACFTKILISPFITGVRLLFGQSLLDQETKRMLKLSFWEKVGHANSTEVYHFHPVTFVEYISTTSTDMKLIWMKRVIKRYGNTVAEQFRSRIIKMGKDLQIDPNFIMACMALETVKTFDSAIKNPGSTATGLIQFMRGTAIALGTTTQALATMGVIAQLEYVEKYFVMTAKNVGVPTKDWVLEDVYCAIFTPSLIKQNLDYIAYSRGSEAYEKNQGHDRNKDGNITKREIAQNIQIYYREGFKEIA</sequence>
<dbReference type="GO" id="GO:0005509">
    <property type="term" value="F:calcium ion binding"/>
    <property type="evidence" value="ECO:0007669"/>
    <property type="project" value="InterPro"/>
</dbReference>
<dbReference type="Proteomes" id="UP000595278">
    <property type="component" value="Chromosome"/>
</dbReference>
<evidence type="ECO:0000256" key="4">
    <source>
        <dbReference type="ARBA" id="ARBA00022801"/>
    </source>
</evidence>
<feature type="domain" description="EF-hand" evidence="8">
    <location>
        <begin position="858"/>
        <end position="893"/>
    </location>
</feature>
<dbReference type="AlphaFoldDB" id="A0A974RW21"/>
<dbReference type="Pfam" id="PF13202">
    <property type="entry name" value="EF-hand_5"/>
    <property type="match status" value="1"/>
</dbReference>
<name>A0A974RW21_9GAMM</name>
<feature type="region of interest" description="Disordered" evidence="7">
    <location>
        <begin position="1"/>
        <end position="39"/>
    </location>
</feature>
<dbReference type="KEGG" id="eaz:JHT90_10180"/>
<evidence type="ECO:0000256" key="2">
    <source>
        <dbReference type="ARBA" id="ARBA00022670"/>
    </source>
</evidence>
<comment type="cofactor">
    <cofactor evidence="1">
        <name>Zn(2+)</name>
        <dbReference type="ChEBI" id="CHEBI:29105"/>
    </cofactor>
</comment>
<dbReference type="InterPro" id="IPR002048">
    <property type="entry name" value="EF_hand_dom"/>
</dbReference>
<dbReference type="Gene3D" id="1.10.530.10">
    <property type="match status" value="1"/>
</dbReference>
<proteinExistence type="predicted"/>
<organism evidence="9 10">
    <name type="scientific">Entomomonas asaccharolytica</name>
    <dbReference type="NCBI Taxonomy" id="2785331"/>
    <lineage>
        <taxon>Bacteria</taxon>
        <taxon>Pseudomonadati</taxon>
        <taxon>Pseudomonadota</taxon>
        <taxon>Gammaproteobacteria</taxon>
        <taxon>Pseudomonadales</taxon>
        <taxon>Pseudomonadaceae</taxon>
        <taxon>Entomomonas</taxon>
    </lineage>
</organism>
<keyword evidence="2" id="KW-0645">Protease</keyword>
<dbReference type="InterPro" id="IPR011055">
    <property type="entry name" value="Dup_hybrid_motif"/>
</dbReference>
<gene>
    <name evidence="9" type="ORF">JHT90_10180</name>
</gene>
<evidence type="ECO:0000256" key="5">
    <source>
        <dbReference type="ARBA" id="ARBA00022833"/>
    </source>
</evidence>
<keyword evidence="4" id="KW-0378">Hydrolase</keyword>
<feature type="compositionally biased region" description="Low complexity" evidence="7">
    <location>
        <begin position="761"/>
        <end position="781"/>
    </location>
</feature>
<dbReference type="GO" id="GO:0004222">
    <property type="term" value="F:metalloendopeptidase activity"/>
    <property type="evidence" value="ECO:0007669"/>
    <property type="project" value="TreeGrafter"/>
</dbReference>
<evidence type="ECO:0000313" key="9">
    <source>
        <dbReference type="EMBL" id="QQP84771.1"/>
    </source>
</evidence>
<dbReference type="SUPFAM" id="SSF47473">
    <property type="entry name" value="EF-hand"/>
    <property type="match status" value="1"/>
</dbReference>
<dbReference type="InterPro" id="IPR018247">
    <property type="entry name" value="EF_Hand_1_Ca_BS"/>
</dbReference>
<dbReference type="PROSITE" id="PS00018">
    <property type="entry name" value="EF_HAND_1"/>
    <property type="match status" value="2"/>
</dbReference>
<evidence type="ECO:0000313" key="10">
    <source>
        <dbReference type="Proteomes" id="UP000595278"/>
    </source>
</evidence>
<evidence type="ECO:0000256" key="1">
    <source>
        <dbReference type="ARBA" id="ARBA00001947"/>
    </source>
</evidence>
<protein>
    <submittedName>
        <fullName evidence="9">Peptidoglycan DD-metalloendopeptidase family protein</fullName>
    </submittedName>
</protein>
<keyword evidence="5" id="KW-0862">Zinc</keyword>
<feature type="region of interest" description="Disordered" evidence="7">
    <location>
        <begin position="754"/>
        <end position="781"/>
    </location>
</feature>
<dbReference type="CDD" id="cd12797">
    <property type="entry name" value="M23_peptidase"/>
    <property type="match status" value="1"/>
</dbReference>
<keyword evidence="6" id="KW-0482">Metalloprotease</keyword>
<keyword evidence="10" id="KW-1185">Reference proteome</keyword>
<dbReference type="PANTHER" id="PTHR21666">
    <property type="entry name" value="PEPTIDASE-RELATED"/>
    <property type="match status" value="1"/>
</dbReference>
<dbReference type="InterPro" id="IPR016047">
    <property type="entry name" value="M23ase_b-sheet_dom"/>
</dbReference>
<evidence type="ECO:0000256" key="6">
    <source>
        <dbReference type="ARBA" id="ARBA00023049"/>
    </source>
</evidence>
<dbReference type="SUPFAM" id="SSF51261">
    <property type="entry name" value="Duplicated hybrid motif"/>
    <property type="match status" value="1"/>
</dbReference>
<dbReference type="PROSITE" id="PS50222">
    <property type="entry name" value="EF_HAND_2"/>
    <property type="match status" value="1"/>
</dbReference>
<dbReference type="InterPro" id="IPR011992">
    <property type="entry name" value="EF-hand-dom_pair"/>
</dbReference>
<feature type="compositionally biased region" description="Low complexity" evidence="7">
    <location>
        <begin position="392"/>
        <end position="414"/>
    </location>
</feature>
<evidence type="ECO:0000259" key="8">
    <source>
        <dbReference type="PROSITE" id="PS50222"/>
    </source>
</evidence>
<accession>A0A974RW21</accession>
<evidence type="ECO:0000256" key="3">
    <source>
        <dbReference type="ARBA" id="ARBA00022723"/>
    </source>
</evidence>
<dbReference type="PANTHER" id="PTHR21666:SF288">
    <property type="entry name" value="CELL DIVISION PROTEIN YTFB"/>
    <property type="match status" value="1"/>
</dbReference>
<reference evidence="9 10" key="1">
    <citation type="submission" date="2021-01" db="EMBL/GenBank/DDBJ databases">
        <title>Entomomonas sp. F2A isolated from a house cricket (Acheta domesticus).</title>
        <authorList>
            <person name="Spergser J."/>
            <person name="Busse H.-J."/>
        </authorList>
    </citation>
    <scope>NUCLEOTIDE SEQUENCE [LARGE SCALE GENOMIC DNA]</scope>
    <source>
        <strain evidence="9 10">F2A</strain>
    </source>
</reference>
<dbReference type="GO" id="GO:0006508">
    <property type="term" value="P:proteolysis"/>
    <property type="evidence" value="ECO:0007669"/>
    <property type="project" value="UniProtKB-KW"/>
</dbReference>
<feature type="region of interest" description="Disordered" evidence="7">
    <location>
        <begin position="382"/>
        <end position="424"/>
    </location>
</feature>
<keyword evidence="3" id="KW-0479">Metal-binding</keyword>
<evidence type="ECO:0000256" key="7">
    <source>
        <dbReference type="SAM" id="MobiDB-lite"/>
    </source>
</evidence>
<dbReference type="Gene3D" id="2.70.70.10">
    <property type="entry name" value="Glucose Permease (Domain IIA)"/>
    <property type="match status" value="1"/>
</dbReference>
<dbReference type="RefSeq" id="WP_201090668.1">
    <property type="nucleotide sequence ID" value="NZ_CP067393.1"/>
</dbReference>
<dbReference type="InterPro" id="IPR050570">
    <property type="entry name" value="Cell_wall_metabolism_enzyme"/>
</dbReference>
<dbReference type="Pfam" id="PF01551">
    <property type="entry name" value="Peptidase_M23"/>
    <property type="match status" value="1"/>
</dbReference>